<dbReference type="Proteomes" id="UP000192418">
    <property type="component" value="Unassembled WGS sequence"/>
</dbReference>
<gene>
    <name evidence="2" type="ORF">SAMN02746065_12711</name>
</gene>
<evidence type="ECO:0000256" key="1">
    <source>
        <dbReference type="SAM" id="Phobius"/>
    </source>
</evidence>
<keyword evidence="3" id="KW-1185">Reference proteome</keyword>
<evidence type="ECO:0008006" key="4">
    <source>
        <dbReference type="Google" id="ProtNLM"/>
    </source>
</evidence>
<evidence type="ECO:0000313" key="3">
    <source>
        <dbReference type="Proteomes" id="UP000192418"/>
    </source>
</evidence>
<keyword evidence="1" id="KW-1133">Transmembrane helix</keyword>
<keyword evidence="1" id="KW-0472">Membrane</keyword>
<feature type="transmembrane region" description="Helical" evidence="1">
    <location>
        <begin position="171"/>
        <end position="191"/>
    </location>
</feature>
<protein>
    <recommendedName>
        <fullName evidence="4">Single cache domain-containing protein</fullName>
    </recommendedName>
</protein>
<dbReference type="OrthoDB" id="1679175at2"/>
<organism evidence="2 3">
    <name type="scientific">Desulfocicer vacuolatum DSM 3385</name>
    <dbReference type="NCBI Taxonomy" id="1121400"/>
    <lineage>
        <taxon>Bacteria</taxon>
        <taxon>Pseudomonadati</taxon>
        <taxon>Thermodesulfobacteriota</taxon>
        <taxon>Desulfobacteria</taxon>
        <taxon>Desulfobacterales</taxon>
        <taxon>Desulfobacteraceae</taxon>
        <taxon>Desulfocicer</taxon>
    </lineage>
</organism>
<dbReference type="STRING" id="1121400.SAMN02746065_12711"/>
<keyword evidence="1" id="KW-0812">Transmembrane</keyword>
<reference evidence="2 3" key="1">
    <citation type="submission" date="2017-04" db="EMBL/GenBank/DDBJ databases">
        <authorList>
            <person name="Afonso C.L."/>
            <person name="Miller P.J."/>
            <person name="Scott M.A."/>
            <person name="Spackman E."/>
            <person name="Goraichik I."/>
            <person name="Dimitrov K.M."/>
            <person name="Suarez D.L."/>
            <person name="Swayne D.E."/>
        </authorList>
    </citation>
    <scope>NUCLEOTIDE SEQUENCE [LARGE SCALE GENOMIC DNA]</scope>
    <source>
        <strain evidence="2 3">DSM 3385</strain>
    </source>
</reference>
<evidence type="ECO:0000313" key="2">
    <source>
        <dbReference type="EMBL" id="SMD06267.1"/>
    </source>
</evidence>
<accession>A0A1W2E9Q4</accession>
<proteinExistence type="predicted"/>
<dbReference type="RefSeq" id="WP_084071384.1">
    <property type="nucleotide sequence ID" value="NZ_FWXY01000027.1"/>
</dbReference>
<name>A0A1W2E9Q4_9BACT</name>
<sequence length="325" mass="37305">MNFNLKIIFVTLTILFFSLLLNSFLSIASFEKIYVKSLISTTEIAGSNLKVKIEQSLRFGKPLDRFTNMDNLIEKLLEDDNELLSAGIILADGKILYHSNKHLIGKTIVLPPIISNEHKDVNTQLIKGIYNTFVPLYGRSKTLVGYIKLTFPREIVYSKLKAMAFTTINTLWFFIPLTFVGLFMLVSIFIARPIKKDLIKISRGLTWTGTNGNGNDFPNNRNTSKSNKDLLLLETHIHHFVTDTTEKMKEFEKIKRKHTKILENAQQLNALEVKINKMVKNLGKDLDKDQKHLILLMLEKQKNIRSMLDLNENFFNEMLGTAPEN</sequence>
<dbReference type="EMBL" id="FWXY01000027">
    <property type="protein sequence ID" value="SMD06267.1"/>
    <property type="molecule type" value="Genomic_DNA"/>
</dbReference>
<dbReference type="AlphaFoldDB" id="A0A1W2E9Q4"/>